<proteinExistence type="predicted"/>
<gene>
    <name evidence="1" type="ORF">S03H2_09632</name>
</gene>
<protein>
    <recommendedName>
        <fullName evidence="2">F420-non-reducing hydrogenase iron-sulfur subunit D domain-containing protein</fullName>
    </recommendedName>
</protein>
<organism evidence="1">
    <name type="scientific">marine sediment metagenome</name>
    <dbReference type="NCBI Taxonomy" id="412755"/>
    <lineage>
        <taxon>unclassified sequences</taxon>
        <taxon>metagenomes</taxon>
        <taxon>ecological metagenomes</taxon>
    </lineage>
</organism>
<comment type="caution">
    <text evidence="1">The sequence shown here is derived from an EMBL/GenBank/DDBJ whole genome shotgun (WGS) entry which is preliminary data.</text>
</comment>
<accession>X1EY11</accession>
<dbReference type="EMBL" id="BARU01004956">
    <property type="protein sequence ID" value="GAH25215.1"/>
    <property type="molecule type" value="Genomic_DNA"/>
</dbReference>
<name>X1EY11_9ZZZZ</name>
<evidence type="ECO:0000313" key="1">
    <source>
        <dbReference type="EMBL" id="GAH25215.1"/>
    </source>
</evidence>
<dbReference type="AlphaFoldDB" id="X1EY11"/>
<reference evidence="1" key="1">
    <citation type="journal article" date="2014" name="Front. Microbiol.">
        <title>High frequency of phylogenetically diverse reductive dehalogenase-homologous genes in deep subseafloor sedimentary metagenomes.</title>
        <authorList>
            <person name="Kawai M."/>
            <person name="Futagami T."/>
            <person name="Toyoda A."/>
            <person name="Takaki Y."/>
            <person name="Nishi S."/>
            <person name="Hori S."/>
            <person name="Arai W."/>
            <person name="Tsubouchi T."/>
            <person name="Morono Y."/>
            <person name="Uchiyama I."/>
            <person name="Ito T."/>
            <person name="Fujiyama A."/>
            <person name="Inagaki F."/>
            <person name="Takami H."/>
        </authorList>
    </citation>
    <scope>NUCLEOTIDE SEQUENCE</scope>
    <source>
        <strain evidence="1">Expedition CK06-06</strain>
    </source>
</reference>
<sequence length="72" mass="7962">MTQDELRIGVFVCDCGLNIAGSVDCEEVRKSAEIIPGVVVAVRNKYTCADPGQEEIKRHIREFNLNRVVVAS</sequence>
<evidence type="ECO:0008006" key="2">
    <source>
        <dbReference type="Google" id="ProtNLM"/>
    </source>
</evidence>
<feature type="non-terminal residue" evidence="1">
    <location>
        <position position="72"/>
    </location>
</feature>